<evidence type="ECO:0000313" key="4">
    <source>
        <dbReference type="Proteomes" id="UP000614261"/>
    </source>
</evidence>
<dbReference type="RefSeq" id="WP_188513129.1">
    <property type="nucleotide sequence ID" value="NZ_BMGD01000002.1"/>
</dbReference>
<protein>
    <submittedName>
        <fullName evidence="3">Uncharacterized protein</fullName>
    </submittedName>
</protein>
<feature type="signal peptide" evidence="2">
    <location>
        <begin position="1"/>
        <end position="21"/>
    </location>
</feature>
<sequence>MRRFVLFMVTPTLLLPVSLRAADPPAEPSNTLENIAETRASEEVRGLRLDNDAKELAAKAARNKAIADAFPASDTSGKTDVKANAGQVEAQGLAAAAINALAGPIARRASDAATWSSAHSDSGAAAIDCSLLTSLAAPVPPPAPAPAQRDANGRIISPPPPPSPAVPMLLLGGAQTLSFGHFDQFRFRACTIAKSISETSSSANQALLEEGGEGLDDRAGSFPGIGAGLSAAVDLMKLITPDWEVGAVEAKLSDRSLMLAVARAYLGLHISRSDDTRPLHWQGATSKLGGSNDVFAALRDLDTLSVTAQSTLNALKPKVAAAQKAFDKIAKTPGAANSAEKAALDKWSGHVTAITAARASYAQLVAQLNGKDGEAVLPINQVVNEAATVKLLGNRGLALTLSVESAAGGYYSRKALWNVFNIGGPPFFVSGGVVVSFAVVRPSDQRVVASGLFSCHSGYVQVNKVAARVNGAEAGNAVGCKPIQ</sequence>
<evidence type="ECO:0000313" key="3">
    <source>
        <dbReference type="EMBL" id="GGB55789.1"/>
    </source>
</evidence>
<gene>
    <name evidence="3" type="ORF">GCM10010833_08110</name>
</gene>
<comment type="caution">
    <text evidence="3">The sequence shown here is derived from an EMBL/GenBank/DDBJ whole genome shotgun (WGS) entry which is preliminary data.</text>
</comment>
<accession>A0ABQ1IYW1</accession>
<organism evidence="3 4">
    <name type="scientific">Blastomonas aquatica</name>
    <dbReference type="NCBI Taxonomy" id="1510276"/>
    <lineage>
        <taxon>Bacteria</taxon>
        <taxon>Pseudomonadati</taxon>
        <taxon>Pseudomonadota</taxon>
        <taxon>Alphaproteobacteria</taxon>
        <taxon>Sphingomonadales</taxon>
        <taxon>Sphingomonadaceae</taxon>
        <taxon>Blastomonas</taxon>
    </lineage>
</organism>
<evidence type="ECO:0000256" key="1">
    <source>
        <dbReference type="SAM" id="MobiDB-lite"/>
    </source>
</evidence>
<keyword evidence="4" id="KW-1185">Reference proteome</keyword>
<dbReference type="EMBL" id="BMGD01000002">
    <property type="protein sequence ID" value="GGB55789.1"/>
    <property type="molecule type" value="Genomic_DNA"/>
</dbReference>
<dbReference type="Proteomes" id="UP000614261">
    <property type="component" value="Unassembled WGS sequence"/>
</dbReference>
<proteinExistence type="predicted"/>
<name>A0ABQ1IYW1_9SPHN</name>
<feature type="chain" id="PRO_5047010373" evidence="2">
    <location>
        <begin position="22"/>
        <end position="484"/>
    </location>
</feature>
<feature type="region of interest" description="Disordered" evidence="1">
    <location>
        <begin position="140"/>
        <end position="160"/>
    </location>
</feature>
<keyword evidence="2" id="KW-0732">Signal</keyword>
<evidence type="ECO:0000256" key="2">
    <source>
        <dbReference type="SAM" id="SignalP"/>
    </source>
</evidence>
<reference evidence="4" key="1">
    <citation type="journal article" date="2019" name="Int. J. Syst. Evol. Microbiol.">
        <title>The Global Catalogue of Microorganisms (GCM) 10K type strain sequencing project: providing services to taxonomists for standard genome sequencing and annotation.</title>
        <authorList>
            <consortium name="The Broad Institute Genomics Platform"/>
            <consortium name="The Broad Institute Genome Sequencing Center for Infectious Disease"/>
            <person name="Wu L."/>
            <person name="Ma J."/>
        </authorList>
    </citation>
    <scope>NUCLEOTIDE SEQUENCE [LARGE SCALE GENOMIC DNA]</scope>
    <source>
        <strain evidence="4">CGMCC 1.12851</strain>
    </source>
</reference>